<feature type="compositionally biased region" description="Low complexity" evidence="1">
    <location>
        <begin position="1"/>
        <end position="10"/>
    </location>
</feature>
<dbReference type="KEGG" id="age:AA314_09932"/>
<evidence type="ECO:0000313" key="2">
    <source>
        <dbReference type="EMBL" id="AKJ08306.1"/>
    </source>
</evidence>
<dbReference type="Proteomes" id="UP000035579">
    <property type="component" value="Chromosome"/>
</dbReference>
<evidence type="ECO:0000256" key="1">
    <source>
        <dbReference type="SAM" id="MobiDB-lite"/>
    </source>
</evidence>
<proteinExistence type="predicted"/>
<dbReference type="AlphaFoldDB" id="A0AAC8QIR0"/>
<gene>
    <name evidence="2" type="ORF">AA314_09932</name>
</gene>
<protein>
    <submittedName>
        <fullName evidence="2">Uncharacterized protein</fullName>
    </submittedName>
</protein>
<evidence type="ECO:0000313" key="3">
    <source>
        <dbReference type="Proteomes" id="UP000035579"/>
    </source>
</evidence>
<dbReference type="EMBL" id="CP011509">
    <property type="protein sequence ID" value="AKJ08306.1"/>
    <property type="molecule type" value="Genomic_DNA"/>
</dbReference>
<accession>A0AAC8QIR0</accession>
<sequence>MSVPVIVGVGPHPPPGLGRGGGTIHGVQGPVAVPVRCRSHGARLVTAELHTPNRQRERQPYPSRHGPPPRVRVPWEAH</sequence>
<feature type="region of interest" description="Disordered" evidence="1">
    <location>
        <begin position="1"/>
        <end position="25"/>
    </location>
</feature>
<reference evidence="2 3" key="1">
    <citation type="submission" date="2015-05" db="EMBL/GenBank/DDBJ databases">
        <title>Genome assembly of Archangium gephyra DSM 2261.</title>
        <authorList>
            <person name="Sharma G."/>
            <person name="Subramanian S."/>
        </authorList>
    </citation>
    <scope>NUCLEOTIDE SEQUENCE [LARGE SCALE GENOMIC DNA]</scope>
    <source>
        <strain evidence="2 3">DSM 2261</strain>
    </source>
</reference>
<name>A0AAC8QIR0_9BACT</name>
<organism evidence="2 3">
    <name type="scientific">Archangium gephyra</name>
    <dbReference type="NCBI Taxonomy" id="48"/>
    <lineage>
        <taxon>Bacteria</taxon>
        <taxon>Pseudomonadati</taxon>
        <taxon>Myxococcota</taxon>
        <taxon>Myxococcia</taxon>
        <taxon>Myxococcales</taxon>
        <taxon>Cystobacterineae</taxon>
        <taxon>Archangiaceae</taxon>
        <taxon>Archangium</taxon>
    </lineage>
</organism>
<feature type="region of interest" description="Disordered" evidence="1">
    <location>
        <begin position="48"/>
        <end position="78"/>
    </location>
</feature>